<keyword evidence="2 4" id="KW-0853">WD repeat</keyword>
<feature type="region of interest" description="Disordered" evidence="5">
    <location>
        <begin position="1"/>
        <end position="71"/>
    </location>
</feature>
<evidence type="ECO:0000256" key="4">
    <source>
        <dbReference type="PROSITE-ProRule" id="PRU00221"/>
    </source>
</evidence>
<dbReference type="FunFam" id="2.130.10.10:FF:000485">
    <property type="entry name" value="Putative WD repeat-containing protein C17D11.16"/>
    <property type="match status" value="1"/>
</dbReference>
<proteinExistence type="predicted"/>
<keyword evidence="3" id="KW-0677">Repeat</keyword>
<gene>
    <name evidence="7" type="primary">LOC107424577</name>
</gene>
<reference evidence="7" key="1">
    <citation type="submission" date="2025-08" db="UniProtKB">
        <authorList>
            <consortium name="RefSeq"/>
        </authorList>
    </citation>
    <scope>IDENTIFICATION</scope>
    <source>
        <tissue evidence="7">Seedling</tissue>
    </source>
</reference>
<dbReference type="FunCoup" id="A0A6P4A6U1">
    <property type="interactions" value="3410"/>
</dbReference>
<dbReference type="Pfam" id="PF00400">
    <property type="entry name" value="WD40"/>
    <property type="match status" value="3"/>
</dbReference>
<dbReference type="PROSITE" id="PS50082">
    <property type="entry name" value="WD_REPEATS_2"/>
    <property type="match status" value="2"/>
</dbReference>
<dbReference type="InterPro" id="IPR036322">
    <property type="entry name" value="WD40_repeat_dom_sf"/>
</dbReference>
<dbReference type="FunFam" id="2.130.10.10:FF:000714">
    <property type="entry name" value="Transducin/WD40 repeat-like superfamily protein"/>
    <property type="match status" value="1"/>
</dbReference>
<dbReference type="GeneID" id="107424577"/>
<dbReference type="InterPro" id="IPR044285">
    <property type="entry name" value="PWP1"/>
</dbReference>
<dbReference type="SMART" id="SM00320">
    <property type="entry name" value="WD40"/>
    <property type="match status" value="6"/>
</dbReference>
<evidence type="ECO:0000256" key="2">
    <source>
        <dbReference type="ARBA" id="ARBA00022574"/>
    </source>
</evidence>
<dbReference type="InterPro" id="IPR019775">
    <property type="entry name" value="WD40_repeat_CS"/>
</dbReference>
<sequence>MISAISWIPKGASKPVPEEAEPPSKEEIDELVKSGALERDDDDESEDEDGDMEVDATKQSGEAAKSSKAAMSDAKFNDITDGLRELDMDNYDDEDEGIEIFSTGLGDLYYPCNDLDPYIKEKDDDDSEELEDLTISPTDAVIVCARSGDDVSQLEVWVCEESDDGELNTYVHHDVIISAFPLSTAWLDCPLKGGEKGNFIAVGSMEPSIEIWDLDIIDEVQPCLILGGIVEKKKKKGKKTSIKYKEDSHTDSVLGLAWNKEYRNILASASADRQVKIWDVATAKCTITTEHHTDKVQAVAWNHHAPQVLLSGSFDHSVVMKDGRIPSHSGYRWKVTADVESLGWDPHTEHSFVVSLEDGTLKGFDIRTATSDPAAESRPSFTLHAHDKSVCTISYNPSAPNLLATGSTDKMVKLWDLSNNQPSCVASRNPKLGAVFSVSFSEDSPYLLAIGGSKGLLEVWDTSSDAGISRRFWNFNKPRRPQPGS</sequence>
<dbReference type="InterPro" id="IPR001680">
    <property type="entry name" value="WD40_rpt"/>
</dbReference>
<dbReference type="PROSITE" id="PS50294">
    <property type="entry name" value="WD_REPEATS_REGION"/>
    <property type="match status" value="2"/>
</dbReference>
<evidence type="ECO:0000313" key="6">
    <source>
        <dbReference type="Proteomes" id="UP001652623"/>
    </source>
</evidence>
<protein>
    <submittedName>
        <fullName evidence="7">Uncharacterized protein LOC107424577</fullName>
    </submittedName>
</protein>
<evidence type="ECO:0000256" key="5">
    <source>
        <dbReference type="SAM" id="MobiDB-lite"/>
    </source>
</evidence>
<dbReference type="Gene3D" id="2.130.10.10">
    <property type="entry name" value="YVTN repeat-like/Quinoprotein amine dehydrogenase"/>
    <property type="match status" value="2"/>
</dbReference>
<dbReference type="InParanoid" id="A0A6P4A6U1"/>
<feature type="compositionally biased region" description="Low complexity" evidence="5">
    <location>
        <begin position="58"/>
        <end position="71"/>
    </location>
</feature>
<dbReference type="PANTHER" id="PTHR14091">
    <property type="entry name" value="PERIODIC TRYPTOPHAN PROTEIN 1"/>
    <property type="match status" value="1"/>
</dbReference>
<dbReference type="KEGG" id="zju:107424577"/>
<organism evidence="6 7">
    <name type="scientific">Ziziphus jujuba</name>
    <name type="common">Chinese jujube</name>
    <name type="synonym">Ziziphus sativa</name>
    <dbReference type="NCBI Taxonomy" id="326968"/>
    <lineage>
        <taxon>Eukaryota</taxon>
        <taxon>Viridiplantae</taxon>
        <taxon>Streptophyta</taxon>
        <taxon>Embryophyta</taxon>
        <taxon>Tracheophyta</taxon>
        <taxon>Spermatophyta</taxon>
        <taxon>Magnoliopsida</taxon>
        <taxon>eudicotyledons</taxon>
        <taxon>Gunneridae</taxon>
        <taxon>Pentapetalae</taxon>
        <taxon>rosids</taxon>
        <taxon>fabids</taxon>
        <taxon>Rosales</taxon>
        <taxon>Rhamnaceae</taxon>
        <taxon>Paliureae</taxon>
        <taxon>Ziziphus</taxon>
    </lineage>
</organism>
<feature type="compositionally biased region" description="Acidic residues" evidence="5">
    <location>
        <begin position="39"/>
        <end position="54"/>
    </location>
</feature>
<evidence type="ECO:0000256" key="3">
    <source>
        <dbReference type="ARBA" id="ARBA00022737"/>
    </source>
</evidence>
<dbReference type="Proteomes" id="UP001652623">
    <property type="component" value="Chromosome 7"/>
</dbReference>
<dbReference type="GO" id="GO:0006364">
    <property type="term" value="P:rRNA processing"/>
    <property type="evidence" value="ECO:0007669"/>
    <property type="project" value="InterPro"/>
</dbReference>
<accession>A0A6P4A6U1</accession>
<feature type="compositionally biased region" description="Basic and acidic residues" evidence="5">
    <location>
        <begin position="22"/>
        <end position="38"/>
    </location>
</feature>
<dbReference type="InterPro" id="IPR015943">
    <property type="entry name" value="WD40/YVTN_repeat-like_dom_sf"/>
</dbReference>
<keyword evidence="6" id="KW-1185">Reference proteome</keyword>
<dbReference type="AlphaFoldDB" id="A0A6P4A6U1"/>
<dbReference type="RefSeq" id="XP_015889906.1">
    <property type="nucleotide sequence ID" value="XM_016034420.4"/>
</dbReference>
<feature type="repeat" description="WD" evidence="4">
    <location>
        <begin position="246"/>
        <end position="288"/>
    </location>
</feature>
<evidence type="ECO:0000313" key="7">
    <source>
        <dbReference type="RefSeq" id="XP_015889906.1"/>
    </source>
</evidence>
<evidence type="ECO:0000256" key="1">
    <source>
        <dbReference type="ARBA" id="ARBA00022553"/>
    </source>
</evidence>
<dbReference type="SUPFAM" id="SSF50978">
    <property type="entry name" value="WD40 repeat-like"/>
    <property type="match status" value="1"/>
</dbReference>
<feature type="repeat" description="WD" evidence="4">
    <location>
        <begin position="383"/>
        <end position="425"/>
    </location>
</feature>
<dbReference type="InterPro" id="IPR020472">
    <property type="entry name" value="WD40_PAC1"/>
</dbReference>
<dbReference type="PROSITE" id="PS00678">
    <property type="entry name" value="WD_REPEATS_1"/>
    <property type="match status" value="2"/>
</dbReference>
<dbReference type="GO" id="GO:0005634">
    <property type="term" value="C:nucleus"/>
    <property type="evidence" value="ECO:0007669"/>
    <property type="project" value="TreeGrafter"/>
</dbReference>
<dbReference type="PANTHER" id="PTHR14091:SF0">
    <property type="entry name" value="PERIODIC TRYPTOPHAN PROTEIN 1 HOMOLOG"/>
    <property type="match status" value="1"/>
</dbReference>
<keyword evidence="1" id="KW-0597">Phosphoprotein</keyword>
<dbReference type="PRINTS" id="PR00320">
    <property type="entry name" value="GPROTEINBRPT"/>
</dbReference>
<name>A0A6P4A6U1_ZIZJJ</name>